<keyword evidence="1" id="KW-0732">Signal</keyword>
<protein>
    <submittedName>
        <fullName evidence="2">Uncharacterized protein</fullName>
    </submittedName>
</protein>
<dbReference type="AlphaFoldDB" id="A0A1R3KPL5"/>
<reference evidence="3" key="1">
    <citation type="submission" date="2013-09" db="EMBL/GenBank/DDBJ databases">
        <title>Corchorus olitorius genome sequencing.</title>
        <authorList>
            <person name="Alam M."/>
            <person name="Haque M.S."/>
            <person name="Islam M.S."/>
            <person name="Emdad E.M."/>
            <person name="Islam M.M."/>
            <person name="Ahmed B."/>
            <person name="Halim A."/>
            <person name="Hossen Q.M.M."/>
            <person name="Hossain M.Z."/>
            <person name="Ahmed R."/>
            <person name="Khan M.M."/>
            <person name="Islam R."/>
            <person name="Rashid M.M."/>
            <person name="Khan S.A."/>
            <person name="Rahman M.S."/>
            <person name="Alam M."/>
            <person name="Yahiya A.S."/>
            <person name="Khan M.S."/>
            <person name="Azam M.S."/>
            <person name="Haque T."/>
            <person name="Lashkar M.Z.H."/>
            <person name="Akhand A.I."/>
            <person name="Morshed G."/>
            <person name="Roy S."/>
            <person name="Uddin K.S."/>
            <person name="Rabeya T."/>
            <person name="Hossain A.S."/>
            <person name="Chowdhury A."/>
            <person name="Snigdha A.R."/>
            <person name="Mortoza M.S."/>
            <person name="Matin S.A."/>
            <person name="Hoque S.M.E."/>
            <person name="Islam M.K."/>
            <person name="Roy D.K."/>
            <person name="Haider R."/>
            <person name="Moosa M.M."/>
            <person name="Elias S.M."/>
            <person name="Hasan A.M."/>
            <person name="Jahan S."/>
            <person name="Shafiuddin M."/>
            <person name="Mahmood N."/>
            <person name="Shommy N.S."/>
        </authorList>
    </citation>
    <scope>NUCLEOTIDE SEQUENCE [LARGE SCALE GENOMIC DNA]</scope>
    <source>
        <strain evidence="3">cv. O-4</strain>
    </source>
</reference>
<gene>
    <name evidence="2" type="ORF">COLO4_05942</name>
</gene>
<accession>A0A1R3KPL5</accession>
<comment type="caution">
    <text evidence="2">The sequence shown here is derived from an EMBL/GenBank/DDBJ whole genome shotgun (WGS) entry which is preliminary data.</text>
</comment>
<sequence length="56" mass="6281">MHTLMFRCCFWISLDTGLAKAELMSNEFKRIRQGELVSLLFTVSCSDVCAMCPSGC</sequence>
<feature type="signal peptide" evidence="1">
    <location>
        <begin position="1"/>
        <end position="21"/>
    </location>
</feature>
<evidence type="ECO:0000313" key="2">
    <source>
        <dbReference type="EMBL" id="OMP08968.1"/>
    </source>
</evidence>
<keyword evidence="3" id="KW-1185">Reference proteome</keyword>
<proteinExistence type="predicted"/>
<dbReference type="Proteomes" id="UP000187203">
    <property type="component" value="Unassembled WGS sequence"/>
</dbReference>
<feature type="chain" id="PRO_5010181643" evidence="1">
    <location>
        <begin position="22"/>
        <end position="56"/>
    </location>
</feature>
<evidence type="ECO:0000256" key="1">
    <source>
        <dbReference type="SAM" id="SignalP"/>
    </source>
</evidence>
<dbReference type="EMBL" id="AWUE01012534">
    <property type="protein sequence ID" value="OMP08968.1"/>
    <property type="molecule type" value="Genomic_DNA"/>
</dbReference>
<evidence type="ECO:0000313" key="3">
    <source>
        <dbReference type="Proteomes" id="UP000187203"/>
    </source>
</evidence>
<organism evidence="2 3">
    <name type="scientific">Corchorus olitorius</name>
    <dbReference type="NCBI Taxonomy" id="93759"/>
    <lineage>
        <taxon>Eukaryota</taxon>
        <taxon>Viridiplantae</taxon>
        <taxon>Streptophyta</taxon>
        <taxon>Embryophyta</taxon>
        <taxon>Tracheophyta</taxon>
        <taxon>Spermatophyta</taxon>
        <taxon>Magnoliopsida</taxon>
        <taxon>eudicotyledons</taxon>
        <taxon>Gunneridae</taxon>
        <taxon>Pentapetalae</taxon>
        <taxon>rosids</taxon>
        <taxon>malvids</taxon>
        <taxon>Malvales</taxon>
        <taxon>Malvaceae</taxon>
        <taxon>Grewioideae</taxon>
        <taxon>Apeibeae</taxon>
        <taxon>Corchorus</taxon>
    </lineage>
</organism>
<name>A0A1R3KPL5_9ROSI</name>